<evidence type="ECO:0000313" key="3">
    <source>
        <dbReference type="EMBL" id="KAF7341699.1"/>
    </source>
</evidence>
<accession>A0A8H6XJA9</accession>
<gene>
    <name evidence="3" type="ORF">MSAN_02068300</name>
</gene>
<dbReference type="Pfam" id="PF14478">
    <property type="entry name" value="DUF4430"/>
    <property type="match status" value="1"/>
</dbReference>
<feature type="domain" description="Transcobalamin-like C-terminal" evidence="2">
    <location>
        <begin position="103"/>
        <end position="153"/>
    </location>
</feature>
<feature type="chain" id="PRO_5034634888" evidence="1">
    <location>
        <begin position="25"/>
        <end position="234"/>
    </location>
</feature>
<reference evidence="3" key="1">
    <citation type="submission" date="2020-05" db="EMBL/GenBank/DDBJ databases">
        <title>Mycena genomes resolve the evolution of fungal bioluminescence.</title>
        <authorList>
            <person name="Tsai I.J."/>
        </authorList>
    </citation>
    <scope>NUCLEOTIDE SEQUENCE</scope>
    <source>
        <strain evidence="3">160909Yilan</strain>
    </source>
</reference>
<dbReference type="AlphaFoldDB" id="A0A8H6XJA9"/>
<evidence type="ECO:0000256" key="1">
    <source>
        <dbReference type="SAM" id="SignalP"/>
    </source>
</evidence>
<comment type="caution">
    <text evidence="3">The sequence shown here is derived from an EMBL/GenBank/DDBJ whole genome shotgun (WGS) entry which is preliminary data.</text>
</comment>
<dbReference type="InterPro" id="IPR027954">
    <property type="entry name" value="Transcobalamin-like_C"/>
</dbReference>
<keyword evidence="4" id="KW-1185">Reference proteome</keyword>
<evidence type="ECO:0000259" key="2">
    <source>
        <dbReference type="Pfam" id="PF14478"/>
    </source>
</evidence>
<name>A0A8H6XJA9_9AGAR</name>
<sequence length="234" mass="25141">MFSAHTIRAALLCVSAFFPYGSFGIPAKNHPTPVNLRIEGADKTIFEGTIVTMGHNVTTVSGGTHHCDGTNDKANEFPGPTCTSALDDASKETGFQWDGTFSTEFDDYFITSIGDSTETDSEFWGLLLNFKFTPVGGCQQEVDTTDHILWAFNAFNAKHFLKLVGPTKAKKNIPTKFVVTDGMTGDPVQGATVDGGTSNARGVVIITFGKEGTHGLKATMDGSIRSNQLQVDVY</sequence>
<dbReference type="OrthoDB" id="10007757at2759"/>
<protein>
    <submittedName>
        <fullName evidence="3">Surface cell-adhesion protein</fullName>
    </submittedName>
</protein>
<feature type="signal peptide" evidence="1">
    <location>
        <begin position="1"/>
        <end position="24"/>
    </location>
</feature>
<dbReference type="EMBL" id="JACAZH010000027">
    <property type="protein sequence ID" value="KAF7341699.1"/>
    <property type="molecule type" value="Genomic_DNA"/>
</dbReference>
<organism evidence="3 4">
    <name type="scientific">Mycena sanguinolenta</name>
    <dbReference type="NCBI Taxonomy" id="230812"/>
    <lineage>
        <taxon>Eukaryota</taxon>
        <taxon>Fungi</taxon>
        <taxon>Dikarya</taxon>
        <taxon>Basidiomycota</taxon>
        <taxon>Agaricomycotina</taxon>
        <taxon>Agaricomycetes</taxon>
        <taxon>Agaricomycetidae</taxon>
        <taxon>Agaricales</taxon>
        <taxon>Marasmiineae</taxon>
        <taxon>Mycenaceae</taxon>
        <taxon>Mycena</taxon>
    </lineage>
</organism>
<proteinExistence type="predicted"/>
<evidence type="ECO:0000313" key="4">
    <source>
        <dbReference type="Proteomes" id="UP000623467"/>
    </source>
</evidence>
<dbReference type="Proteomes" id="UP000623467">
    <property type="component" value="Unassembled WGS sequence"/>
</dbReference>
<keyword evidence="1" id="KW-0732">Signal</keyword>